<keyword evidence="5" id="KW-0472">Membrane</keyword>
<evidence type="ECO:0000256" key="5">
    <source>
        <dbReference type="SAM" id="Phobius"/>
    </source>
</evidence>
<dbReference type="RefSeq" id="WP_075764049.1">
    <property type="nucleotide sequence ID" value="NZ_CP016076.1"/>
</dbReference>
<feature type="repeat" description="WD" evidence="3">
    <location>
        <begin position="914"/>
        <end position="941"/>
    </location>
</feature>
<dbReference type="InterPro" id="IPR015943">
    <property type="entry name" value="WD40/YVTN_repeat-like_dom_sf"/>
</dbReference>
<reference evidence="8" key="1">
    <citation type="submission" date="2016-06" db="EMBL/GenBank/DDBJ databases">
        <title>Complete genome sequence of Actinoalloteichus fjordicus DSM 46855 (=ADI127-17), type strain of the new species Actinoalloteichus fjordicus.</title>
        <authorList>
            <person name="Ruckert C."/>
            <person name="Nouioui I."/>
            <person name="Willmese J."/>
            <person name="van Wezel G."/>
            <person name="Klenk H.-P."/>
            <person name="Kalinowski J."/>
            <person name="Zotchev S.B."/>
        </authorList>
    </citation>
    <scope>NUCLEOTIDE SEQUENCE [LARGE SCALE GENOMIC DNA]</scope>
    <source>
        <strain evidence="8">ADI127-7</strain>
    </source>
</reference>
<dbReference type="Pfam" id="PF00400">
    <property type="entry name" value="WD40"/>
    <property type="match status" value="4"/>
</dbReference>
<evidence type="ECO:0000313" key="7">
    <source>
        <dbReference type="EMBL" id="APU13423.1"/>
    </source>
</evidence>
<name>A0AAC9L921_9PSEU</name>
<dbReference type="Gene3D" id="2.130.10.10">
    <property type="entry name" value="YVTN repeat-like/Quinoprotein amine dehydrogenase"/>
    <property type="match status" value="4"/>
</dbReference>
<gene>
    <name evidence="7" type="ORF">UA74_06760</name>
</gene>
<dbReference type="PROSITE" id="PS50082">
    <property type="entry name" value="WD_REPEATS_2"/>
    <property type="match status" value="4"/>
</dbReference>
<dbReference type="PANTHER" id="PTHR19848">
    <property type="entry name" value="WD40 REPEAT PROTEIN"/>
    <property type="match status" value="1"/>
</dbReference>
<feature type="region of interest" description="Disordered" evidence="4">
    <location>
        <begin position="193"/>
        <end position="256"/>
    </location>
</feature>
<evidence type="ECO:0000256" key="1">
    <source>
        <dbReference type="ARBA" id="ARBA00022574"/>
    </source>
</evidence>
<feature type="repeat" description="WD" evidence="3">
    <location>
        <begin position="1075"/>
        <end position="1116"/>
    </location>
</feature>
<keyword evidence="5" id="KW-0812">Transmembrane</keyword>
<dbReference type="Proteomes" id="UP000185511">
    <property type="component" value="Chromosome"/>
</dbReference>
<feature type="repeat" description="WD" evidence="3">
    <location>
        <begin position="1262"/>
        <end position="1303"/>
    </location>
</feature>
<keyword evidence="2" id="KW-0677">Repeat</keyword>
<organism evidence="7 8">
    <name type="scientific">Actinoalloteichus fjordicus</name>
    <dbReference type="NCBI Taxonomy" id="1612552"/>
    <lineage>
        <taxon>Bacteria</taxon>
        <taxon>Bacillati</taxon>
        <taxon>Actinomycetota</taxon>
        <taxon>Actinomycetes</taxon>
        <taxon>Pseudonocardiales</taxon>
        <taxon>Pseudonocardiaceae</taxon>
        <taxon>Actinoalloteichus</taxon>
    </lineage>
</organism>
<dbReference type="InterPro" id="IPR049052">
    <property type="entry name" value="nSTAND1"/>
</dbReference>
<dbReference type="Pfam" id="PF20703">
    <property type="entry name" value="nSTAND1"/>
    <property type="match status" value="1"/>
</dbReference>
<evidence type="ECO:0000256" key="2">
    <source>
        <dbReference type="ARBA" id="ARBA00022737"/>
    </source>
</evidence>
<accession>A0AAC9L921</accession>
<dbReference type="KEGG" id="acad:UA74_06760"/>
<dbReference type="InterPro" id="IPR001680">
    <property type="entry name" value="WD40_rpt"/>
</dbReference>
<keyword evidence="1 3" id="KW-0853">WD repeat</keyword>
<feature type="repeat" description="WD" evidence="3">
    <location>
        <begin position="1304"/>
        <end position="1346"/>
    </location>
</feature>
<dbReference type="PROSITE" id="PS00678">
    <property type="entry name" value="WD_REPEATS_1"/>
    <property type="match status" value="1"/>
</dbReference>
<sequence>MARGVRSWIHGAGRGLRKATPYGIIAFLAASAVAPIAAPALETTEEFSAALDQLGSMGSGYLGDVLADTAGKMRDRGGVSGDEEPPPSEAAWREAIAEAVAPLLAATDDQGRAIRAEITGLLRSVDAVPVALAEATGDLHRELTTAMTLVGGRFDELSWLLTETQRLLAELVVAQRQQTDLAMRTLFEVTESRRRALAPRRRSTTAGSPASEPSARPSVPIGPEASDTDGDEPPSPTRPEHPPDTSTDGPAPFPGLNSFRTEDADWFFGRDELVTLLLSRLAEQLDGGGPLLVVGDSGAGKSSLLAAGLLPAVADGGLPTEGAESWPWLRMTPGRSPLTELVGRTAALAQVSAVQAIGDVRAAPTAFGALAVQAAATSGRADARLVIVVDQLEELFTQCTDQAERSAFVTALTSAGSALVVTAVRADFLPDCLRIDRLATLLSEGHVSVSAMRPAGLRSAIVEPAARADITLEPGLVELLLTELVGDHGTQPAAGALPLLAHSLRTTWLRGGGRRMTVADYQAAGGIHGAVAETAERIHQDLDETGRRTLRTTMLGLVSLAEGDRPVRRRAPRAAVPEWLLSRLVAARLVTAGDESVEFAHEILLWAWPRLAGWVREDRAGLVIRRRLDDSARYWAESGEDPSGLYRAGRLAAAREWAEGRDDLTEEERRFLDASTAGEQAERLAELRVTRRLRGLVTGLAVLLVIAVAAGGIAWRSNLESEAQRRIGLSRQFAAQTMAALETNPRQSMLFALAALRAAPTVEARGALLAARRTDYAGRYGADEAESARTVAVSAESRRIAVGGQGGFDVYDADTRERVDADWDCHTADVYGTAFSADGGLLATGSLEPDGICLWDTTTNTLLRRLPGYGVLDVRLDGAVIASAGGEAGDRLTVWDAQSGEVLAELPISAPPASIAFSPDGQRLAVGFGDGTALLWEMETGVDPVLLDGHAPPEGTQDPVGHMVTVDYARNTGMLATMGPDGLILLRDGMTGEVVDELRESSGTGGPFAFSPDGSTLATAVGSTVRLWSIRSRTWEPVELQFATAWDVGWLSDSDLIVTTLDQGTFRRNVTPRVLSGGDEPLTVGDFSPDGDLLAAGDAAGTVRFWNPDDGTLVHESAAEGGPAVVAYDPSGGGHAVGRADGTIALHGPDGVEYDRWSTEPAQPVAELRFSPDGTRLVAITDDRSTPDLTDDTPRLWMWRVGDEDPEPQVRELSWVAAVRFNRDGTELIVSDDVTFDEDRADGPPMRIDVLWAADLTPRHTVMADESSVSDLAVSPTTDSVISTHSDGRLREWSLDDGTLLRTFAEHPVPVRGLAISATTELIATISPDDRAIRLWDLTSGDLFATLTGHQNGINQVILVEDGIGGVTLAGLGEAGAVSLWRLDVDDAVAEVCAALAGPDLAEEWAALDVPEPPCP</sequence>
<proteinExistence type="predicted"/>
<dbReference type="SUPFAM" id="SSF50978">
    <property type="entry name" value="WD40 repeat-like"/>
    <property type="match status" value="1"/>
</dbReference>
<feature type="domain" description="Novel STAND NTPase 1" evidence="6">
    <location>
        <begin position="252"/>
        <end position="642"/>
    </location>
</feature>
<dbReference type="InterPro" id="IPR036322">
    <property type="entry name" value="WD40_repeat_dom_sf"/>
</dbReference>
<dbReference type="SUPFAM" id="SSF82171">
    <property type="entry name" value="DPP6 N-terminal domain-like"/>
    <property type="match status" value="1"/>
</dbReference>
<evidence type="ECO:0000259" key="6">
    <source>
        <dbReference type="Pfam" id="PF20703"/>
    </source>
</evidence>
<dbReference type="EMBL" id="CP016076">
    <property type="protein sequence ID" value="APU13423.1"/>
    <property type="molecule type" value="Genomic_DNA"/>
</dbReference>
<evidence type="ECO:0000313" key="8">
    <source>
        <dbReference type="Proteomes" id="UP000185511"/>
    </source>
</evidence>
<feature type="transmembrane region" description="Helical" evidence="5">
    <location>
        <begin position="21"/>
        <end position="41"/>
    </location>
</feature>
<dbReference type="PANTHER" id="PTHR19848:SF8">
    <property type="entry name" value="F-BOX AND WD REPEAT DOMAIN CONTAINING 7"/>
    <property type="match status" value="1"/>
</dbReference>
<keyword evidence="5" id="KW-1133">Transmembrane helix</keyword>
<keyword evidence="8" id="KW-1185">Reference proteome</keyword>
<dbReference type="InterPro" id="IPR019775">
    <property type="entry name" value="WD40_repeat_CS"/>
</dbReference>
<protein>
    <submittedName>
        <fullName evidence="7">WD40 repeat-containing protein</fullName>
    </submittedName>
</protein>
<evidence type="ECO:0000256" key="3">
    <source>
        <dbReference type="PROSITE-ProRule" id="PRU00221"/>
    </source>
</evidence>
<evidence type="ECO:0000256" key="4">
    <source>
        <dbReference type="SAM" id="MobiDB-lite"/>
    </source>
</evidence>
<dbReference type="SMART" id="SM00320">
    <property type="entry name" value="WD40"/>
    <property type="match status" value="8"/>
</dbReference>